<evidence type="ECO:0000259" key="10">
    <source>
        <dbReference type="Pfam" id="PF00401"/>
    </source>
</evidence>
<dbReference type="InterPro" id="IPR036771">
    <property type="entry name" value="ATPsynth_dsu/esu_N"/>
</dbReference>
<dbReference type="Gene3D" id="6.10.140.480">
    <property type="match status" value="1"/>
</dbReference>
<evidence type="ECO:0000259" key="11">
    <source>
        <dbReference type="Pfam" id="PF02823"/>
    </source>
</evidence>
<keyword evidence="6 8" id="KW-0139">CF(1)</keyword>
<comment type="subunit">
    <text evidence="8 9">F-type ATPases have 2 components, CF(1) - the catalytic core - and CF(0) - the membrane proton channel. CF(1) has five subunits: alpha(3), beta(3), gamma(1), delta(1), epsilon(1). CF(0) has three main subunits: a, b and c.</text>
</comment>
<keyword evidence="4 8" id="KW-0406">Ion transport</keyword>
<evidence type="ECO:0000256" key="6">
    <source>
        <dbReference type="ARBA" id="ARBA00023196"/>
    </source>
</evidence>
<organism evidence="12">
    <name type="scientific">Medakamo hakoo</name>
    <dbReference type="NCBI Taxonomy" id="3113649"/>
    <lineage>
        <taxon>Eukaryota</taxon>
        <taxon>Viridiplantae</taxon>
        <taxon>Chlorophyta</taxon>
        <taxon>core chlorophytes</taxon>
        <taxon>Trebouxiophyceae</taxon>
        <taxon>Trebouxiophyceae incertae sedis</taxon>
        <taxon>Coccomyxaceae</taxon>
        <taxon>Medakamo</taxon>
    </lineage>
</organism>
<comment type="similarity">
    <text evidence="2 8 9">Belongs to the ATPase epsilon chain family.</text>
</comment>
<name>A0A8E4DIT6_9CHLO</name>
<keyword evidence="5 8" id="KW-0472">Membrane</keyword>
<evidence type="ECO:0000256" key="8">
    <source>
        <dbReference type="HAMAP-Rule" id="MF_00530"/>
    </source>
</evidence>
<dbReference type="Pfam" id="PF00401">
    <property type="entry name" value="ATP-synt_DE"/>
    <property type="match status" value="1"/>
</dbReference>
<evidence type="ECO:0000256" key="2">
    <source>
        <dbReference type="ARBA" id="ARBA00005712"/>
    </source>
</evidence>
<dbReference type="GO" id="GO:0046933">
    <property type="term" value="F:proton-transporting ATP synthase activity, rotational mechanism"/>
    <property type="evidence" value="ECO:0007669"/>
    <property type="project" value="UniProtKB-UniRule"/>
</dbReference>
<evidence type="ECO:0000256" key="1">
    <source>
        <dbReference type="ARBA" id="ARBA00004170"/>
    </source>
</evidence>
<dbReference type="AlphaFoldDB" id="A0A8E4DIT6"/>
<reference evidence="12" key="1">
    <citation type="submission" date="2021-02" db="EMBL/GenBank/DDBJ databases">
        <title>Organelle genome of a novel green alga in the class Trebouxiophyceae.</title>
        <authorList>
            <person name="Takusagawa M."/>
            <person name="Misumi O."/>
            <person name="Inui T.I."/>
            <person name="Kato S."/>
            <person name="Matsunaga S."/>
            <person name="Kuroiwa H."/>
            <person name="Kuroiwa T."/>
        </authorList>
    </citation>
    <scope>NUCLEOTIDE SEQUENCE</scope>
    <source>
        <strain evidence="12">311 I</strain>
    </source>
</reference>
<evidence type="ECO:0000256" key="5">
    <source>
        <dbReference type="ARBA" id="ARBA00023136"/>
    </source>
</evidence>
<feature type="domain" description="ATP synthase epsilon subunit C-terminal" evidence="10">
    <location>
        <begin position="89"/>
        <end position="133"/>
    </location>
</feature>
<evidence type="ECO:0000256" key="7">
    <source>
        <dbReference type="ARBA" id="ARBA00023310"/>
    </source>
</evidence>
<dbReference type="InterPro" id="IPR020547">
    <property type="entry name" value="ATP_synth_F1_esu_C"/>
</dbReference>
<sequence>MRNMTLQVRILTPDKLFQDASADEIILPTNSGQMGVLTDHAPLMTGLDVGVMLMRQQREWKSFALIGGFAYIKQNQVTILVNEAEDATSIDATEAEQAYEKALRTYEDASGKKQKVDANIVLKRARARFQAVKASATV</sequence>
<keyword evidence="3 8" id="KW-0813">Transport</keyword>
<keyword evidence="9 12" id="KW-0934">Plastid</keyword>
<feature type="domain" description="ATP synthase F1 complex delta/epsilon subunit N-terminal" evidence="11">
    <location>
        <begin position="6"/>
        <end position="84"/>
    </location>
</feature>
<evidence type="ECO:0000313" key="12">
    <source>
        <dbReference type="EMBL" id="BCT02523.1"/>
    </source>
</evidence>
<gene>
    <name evidence="8 12" type="primary">atpE</name>
</gene>
<evidence type="ECO:0000256" key="3">
    <source>
        <dbReference type="ARBA" id="ARBA00022448"/>
    </source>
</evidence>
<evidence type="ECO:0000256" key="4">
    <source>
        <dbReference type="ARBA" id="ARBA00023065"/>
    </source>
</evidence>
<accession>A0A8E4DIT6</accession>
<keyword evidence="12" id="KW-0150">Chloroplast</keyword>
<dbReference type="GO" id="GO:0045259">
    <property type="term" value="C:proton-transporting ATP synthase complex"/>
    <property type="evidence" value="ECO:0007669"/>
    <property type="project" value="UniProtKB-KW"/>
</dbReference>
<keyword evidence="8 9" id="KW-0793">Thylakoid</keyword>
<evidence type="ECO:0000256" key="9">
    <source>
        <dbReference type="RuleBase" id="RU003655"/>
    </source>
</evidence>
<dbReference type="NCBIfam" id="TIGR01216">
    <property type="entry name" value="ATP_synt_epsi"/>
    <property type="match status" value="1"/>
</dbReference>
<geneLocation type="chloroplast" evidence="12"/>
<comment type="function">
    <text evidence="8 9">Produces ATP from ADP in the presence of a proton gradient across the membrane.</text>
</comment>
<dbReference type="HAMAP" id="MF_00530">
    <property type="entry name" value="ATP_synth_epsil_bac"/>
    <property type="match status" value="1"/>
</dbReference>
<dbReference type="Gene3D" id="2.60.15.10">
    <property type="entry name" value="F0F1 ATP synthase delta/epsilon subunit, N-terminal"/>
    <property type="match status" value="1"/>
</dbReference>
<protein>
    <recommendedName>
        <fullName evidence="8 9">ATP synthase epsilon chain, chloroplastic</fullName>
    </recommendedName>
    <alternativeName>
        <fullName evidence="8">ATP synthase F1 sector epsilon subunit</fullName>
    </alternativeName>
    <alternativeName>
        <fullName evidence="8">F-ATPase epsilon subunit</fullName>
    </alternativeName>
</protein>
<dbReference type="EMBL" id="LC604816">
    <property type="protein sequence ID" value="BCT02523.1"/>
    <property type="molecule type" value="Genomic_DNA"/>
</dbReference>
<dbReference type="SUPFAM" id="SSF51344">
    <property type="entry name" value="Epsilon subunit of F1F0-ATP synthase N-terminal domain"/>
    <property type="match status" value="1"/>
</dbReference>
<keyword evidence="8 9" id="KW-0375">Hydrogen ion transport</keyword>
<dbReference type="PANTHER" id="PTHR13822">
    <property type="entry name" value="ATP SYNTHASE DELTA/EPSILON CHAIN"/>
    <property type="match status" value="1"/>
</dbReference>
<comment type="subcellular location">
    <subcellularLocation>
        <location evidence="1">Membrane</location>
        <topology evidence="1">Peripheral membrane protein</topology>
    </subcellularLocation>
    <subcellularLocation>
        <location evidence="8">Plastid</location>
        <location evidence="8">Chloroplast thylakoid membrane</location>
        <topology evidence="8">Peripheral membrane protein</topology>
    </subcellularLocation>
</comment>
<dbReference type="InterPro" id="IPR020546">
    <property type="entry name" value="ATP_synth_F1_dsu/esu_N"/>
</dbReference>
<dbReference type="GO" id="GO:0009535">
    <property type="term" value="C:chloroplast thylakoid membrane"/>
    <property type="evidence" value="ECO:0007669"/>
    <property type="project" value="UniProtKB-SubCell"/>
</dbReference>
<dbReference type="Pfam" id="PF02823">
    <property type="entry name" value="ATP-synt_DE_N"/>
    <property type="match status" value="1"/>
</dbReference>
<dbReference type="GO" id="GO:0005524">
    <property type="term" value="F:ATP binding"/>
    <property type="evidence" value="ECO:0007669"/>
    <property type="project" value="UniProtKB-UniRule"/>
</dbReference>
<dbReference type="InterPro" id="IPR001469">
    <property type="entry name" value="ATP_synth_F1_dsu/esu"/>
</dbReference>
<proteinExistence type="inferred from homology"/>
<dbReference type="CDD" id="cd12152">
    <property type="entry name" value="F1-ATPase_delta"/>
    <property type="match status" value="1"/>
</dbReference>
<dbReference type="PANTHER" id="PTHR13822:SF10">
    <property type="entry name" value="ATP SYNTHASE EPSILON CHAIN, CHLOROPLASTIC"/>
    <property type="match status" value="1"/>
</dbReference>
<keyword evidence="7 8" id="KW-0066">ATP synthesis</keyword>